<dbReference type="HOGENOM" id="CLU_052508_3_0_2"/>
<dbReference type="Pfam" id="PF01891">
    <property type="entry name" value="CbiM"/>
    <property type="match status" value="1"/>
</dbReference>
<sequence length="241" mass="25505">MHIFEGFLPGPWWQIWWILSIPVLAYGTAKLNKLVKTNPGVLPLLAVSGAVMFVLSSLKLPSVTGSTSHPTGTGMAVILFGPAITAIMSSIVLLYQALFLAHGGITTFGANVMSMGIVGPAVAYAVYKALMKANVNFYVAAFVTATLADWVTYVVTSLQLALAFPADPGGVVGSMVAFLSVFAITQVPLAILEGALIALLFRYVIQAKSDVMVKLEVLSESQVKELKEDESQVKGLKGAEA</sequence>
<comment type="pathway">
    <text evidence="2 12">Cofactor biosynthesis; adenosylcobalamin biosynthesis.</text>
</comment>
<accession>A0A0E3P1A5</accession>
<gene>
    <name evidence="12" type="primary">cbiM</name>
    <name evidence="13" type="ORF">MSSIT_0305</name>
</gene>
<dbReference type="InterPro" id="IPR002751">
    <property type="entry name" value="CbiM/NikMN"/>
</dbReference>
<dbReference type="NCBIfam" id="TIGR00123">
    <property type="entry name" value="cbiM"/>
    <property type="match status" value="1"/>
</dbReference>
<evidence type="ECO:0000256" key="8">
    <source>
        <dbReference type="ARBA" id="ARBA00022989"/>
    </source>
</evidence>
<keyword evidence="14" id="KW-1185">Reference proteome</keyword>
<proteinExistence type="inferred from homology"/>
<feature type="transmembrane region" description="Helical" evidence="12">
    <location>
        <begin position="139"/>
        <end position="164"/>
    </location>
</feature>
<dbReference type="Gene3D" id="1.10.1760.20">
    <property type="match status" value="1"/>
</dbReference>
<name>A0A0E3P1A5_9EURY</name>
<feature type="transmembrane region" description="Helical" evidence="12">
    <location>
        <begin position="41"/>
        <end position="60"/>
    </location>
</feature>
<dbReference type="Proteomes" id="UP000033111">
    <property type="component" value="Chromosome"/>
</dbReference>
<comment type="subunit">
    <text evidence="12">Forms an energy-coupling factor (ECF) transporter complex composed of an ATP-binding protein (A component, CbiO), a transmembrane protein (T component, CbiQ) and 2 possible substrate-capture proteins (S components, CbiM and CbiN) of unknown stoichimetry.</text>
</comment>
<evidence type="ECO:0000256" key="9">
    <source>
        <dbReference type="ARBA" id="ARBA00023065"/>
    </source>
</evidence>
<dbReference type="EMBL" id="CP009506">
    <property type="protein sequence ID" value="AKB27024.1"/>
    <property type="molecule type" value="Genomic_DNA"/>
</dbReference>
<evidence type="ECO:0000256" key="5">
    <source>
        <dbReference type="ARBA" id="ARBA00022475"/>
    </source>
</evidence>
<evidence type="ECO:0000256" key="7">
    <source>
        <dbReference type="ARBA" id="ARBA00022692"/>
    </source>
</evidence>
<comment type="subcellular location">
    <subcellularLocation>
        <location evidence="1">Cell inner membrane</location>
        <topology evidence="1">Multi-pass membrane protein</topology>
    </subcellularLocation>
    <subcellularLocation>
        <location evidence="12">Cell membrane</location>
        <topology evidence="12">Multi-pass membrane protein</topology>
    </subcellularLocation>
</comment>
<keyword evidence="3 12" id="KW-0171">Cobalt transport</keyword>
<comment type="similarity">
    <text evidence="12">Belongs to the CbiM family.</text>
</comment>
<dbReference type="UniPathway" id="UPA00148"/>
<evidence type="ECO:0000256" key="2">
    <source>
        <dbReference type="ARBA" id="ARBA00004953"/>
    </source>
</evidence>
<comment type="function">
    <text evidence="12">Part of the energy-coupling factor (ECF) transporter complex CbiMNOQ involved in cobalt import.</text>
</comment>
<dbReference type="KEGG" id="msw:MSSIT_0305"/>
<evidence type="ECO:0000256" key="11">
    <source>
        <dbReference type="ARBA" id="ARBA00023285"/>
    </source>
</evidence>
<keyword evidence="9 12" id="KW-0406">Ion transport</keyword>
<reference evidence="13 14" key="1">
    <citation type="submission" date="2014-07" db="EMBL/GenBank/DDBJ databases">
        <title>Methanogenic archaea and the global carbon cycle.</title>
        <authorList>
            <person name="Henriksen J.R."/>
            <person name="Luke J."/>
            <person name="Reinhart S."/>
            <person name="Benedict M.N."/>
            <person name="Youngblut N.D."/>
            <person name="Metcalf M.E."/>
            <person name="Whitaker R.J."/>
            <person name="Metcalf W.W."/>
        </authorList>
    </citation>
    <scope>NUCLEOTIDE SEQUENCE [LARGE SCALE GENOMIC DNA]</scope>
    <source>
        <strain evidence="13 14">T4/M</strain>
    </source>
</reference>
<dbReference type="OrthoDB" id="30946at2157"/>
<evidence type="ECO:0000256" key="6">
    <source>
        <dbReference type="ARBA" id="ARBA00022573"/>
    </source>
</evidence>
<keyword evidence="6 12" id="KW-0169">Cobalamin biosynthesis</keyword>
<evidence type="ECO:0000313" key="14">
    <source>
        <dbReference type="Proteomes" id="UP000033111"/>
    </source>
</evidence>
<dbReference type="InterPro" id="IPR018024">
    <property type="entry name" value="CbiM"/>
</dbReference>
<dbReference type="NCBIfam" id="NF006184">
    <property type="entry name" value="PRK08319.1"/>
    <property type="match status" value="1"/>
</dbReference>
<evidence type="ECO:0000313" key="13">
    <source>
        <dbReference type="EMBL" id="AKB27024.1"/>
    </source>
</evidence>
<evidence type="ECO:0000256" key="4">
    <source>
        <dbReference type="ARBA" id="ARBA00022448"/>
    </source>
</evidence>
<dbReference type="HAMAP" id="MF_01462">
    <property type="entry name" value="CbiM"/>
    <property type="match status" value="1"/>
</dbReference>
<protein>
    <recommendedName>
        <fullName evidence="12">Putative cobalt transport protein CbiM</fullName>
    </recommendedName>
    <alternativeName>
        <fullName evidence="12">Energy-coupling factor transporter probable substrate-capture protein CbiM</fullName>
        <shortName evidence="12">ECF transporter S component CbiM</shortName>
    </alternativeName>
</protein>
<dbReference type="GO" id="GO:0015087">
    <property type="term" value="F:cobalt ion transmembrane transporter activity"/>
    <property type="evidence" value="ECO:0007669"/>
    <property type="project" value="UniProtKB-UniRule"/>
</dbReference>
<keyword evidence="10 12" id="KW-0472">Membrane</keyword>
<feature type="transmembrane region" description="Helical" evidence="12">
    <location>
        <begin position="72"/>
        <end position="96"/>
    </location>
</feature>
<dbReference type="GeneID" id="24859060"/>
<evidence type="ECO:0000256" key="1">
    <source>
        <dbReference type="ARBA" id="ARBA00004429"/>
    </source>
</evidence>
<dbReference type="PATRIC" id="fig|1434120.4.peg.383"/>
<dbReference type="GO" id="GO:0009236">
    <property type="term" value="P:cobalamin biosynthetic process"/>
    <property type="evidence" value="ECO:0007669"/>
    <property type="project" value="UniProtKB-UniRule"/>
</dbReference>
<dbReference type="GO" id="GO:0043190">
    <property type="term" value="C:ATP-binding cassette (ABC) transporter complex"/>
    <property type="evidence" value="ECO:0007669"/>
    <property type="project" value="InterPro"/>
</dbReference>
<evidence type="ECO:0000256" key="10">
    <source>
        <dbReference type="ARBA" id="ARBA00023136"/>
    </source>
</evidence>
<dbReference type="PANTHER" id="PTHR43627">
    <property type="match status" value="1"/>
</dbReference>
<keyword evidence="8 12" id="KW-1133">Transmembrane helix</keyword>
<dbReference type="FunFam" id="1.10.1760.20:FF:000001">
    <property type="entry name" value="Cobalt transport protein CbiM"/>
    <property type="match status" value="1"/>
</dbReference>
<keyword evidence="7 12" id="KW-0812">Transmembrane</keyword>
<keyword evidence="11 12" id="KW-0170">Cobalt</keyword>
<feature type="transmembrane region" description="Helical" evidence="12">
    <location>
        <begin position="176"/>
        <end position="205"/>
    </location>
</feature>
<dbReference type="AlphaFoldDB" id="A0A0E3P1A5"/>
<feature type="transmembrane region" description="Helical" evidence="12">
    <location>
        <begin position="12"/>
        <end position="29"/>
    </location>
</feature>
<evidence type="ECO:0000256" key="3">
    <source>
        <dbReference type="ARBA" id="ARBA00022426"/>
    </source>
</evidence>
<keyword evidence="4 12" id="KW-0813">Transport</keyword>
<feature type="transmembrane region" description="Helical" evidence="12">
    <location>
        <begin position="108"/>
        <end position="127"/>
    </location>
</feature>
<keyword evidence="5 12" id="KW-1003">Cell membrane</keyword>
<dbReference type="RefSeq" id="WP_048169459.1">
    <property type="nucleotide sequence ID" value="NZ_CP009506.1"/>
</dbReference>
<evidence type="ECO:0000256" key="12">
    <source>
        <dbReference type="HAMAP-Rule" id="MF_01462"/>
    </source>
</evidence>
<organism evidence="13 14">
    <name type="scientific">Methanosarcina siciliae T4/M</name>
    <dbReference type="NCBI Taxonomy" id="1434120"/>
    <lineage>
        <taxon>Archaea</taxon>
        <taxon>Methanobacteriati</taxon>
        <taxon>Methanobacteriota</taxon>
        <taxon>Stenosarchaea group</taxon>
        <taxon>Methanomicrobia</taxon>
        <taxon>Methanosarcinales</taxon>
        <taxon>Methanosarcinaceae</taxon>
        <taxon>Methanosarcina</taxon>
    </lineage>
</organism>
<dbReference type="PANTHER" id="PTHR43627:SF1">
    <property type="entry name" value="COBALT TRANSPORT PROTEIN CBIM"/>
    <property type="match status" value="1"/>
</dbReference>